<evidence type="ECO:0000313" key="2">
    <source>
        <dbReference type="Proteomes" id="UP000266152"/>
    </source>
</evidence>
<name>A0A395SG40_FUSSP</name>
<dbReference type="EMBL" id="PXOF01000045">
    <property type="protein sequence ID" value="RGP71341.1"/>
    <property type="molecule type" value="Genomic_DNA"/>
</dbReference>
<organism evidence="1 2">
    <name type="scientific">Fusarium sporotrichioides</name>
    <dbReference type="NCBI Taxonomy" id="5514"/>
    <lineage>
        <taxon>Eukaryota</taxon>
        <taxon>Fungi</taxon>
        <taxon>Dikarya</taxon>
        <taxon>Ascomycota</taxon>
        <taxon>Pezizomycotina</taxon>
        <taxon>Sordariomycetes</taxon>
        <taxon>Hypocreomycetidae</taxon>
        <taxon>Hypocreales</taxon>
        <taxon>Nectriaceae</taxon>
        <taxon>Fusarium</taxon>
    </lineage>
</organism>
<evidence type="ECO:0000313" key="1">
    <source>
        <dbReference type="EMBL" id="RGP71341.1"/>
    </source>
</evidence>
<dbReference type="Proteomes" id="UP000266152">
    <property type="component" value="Unassembled WGS sequence"/>
</dbReference>
<accession>A0A395SG40</accession>
<comment type="caution">
    <text evidence="1">The sequence shown here is derived from an EMBL/GenBank/DDBJ whole genome shotgun (WGS) entry which is preliminary data.</text>
</comment>
<dbReference type="AlphaFoldDB" id="A0A395SG40"/>
<gene>
    <name evidence="1" type="ORF">FSPOR_3462</name>
</gene>
<keyword evidence="2" id="KW-1185">Reference proteome</keyword>
<proteinExistence type="predicted"/>
<reference evidence="1 2" key="1">
    <citation type="journal article" date="2018" name="PLoS Pathog.">
        <title>Evolution of structural diversity of trichothecenes, a family of toxins produced by plant pathogenic and entomopathogenic fungi.</title>
        <authorList>
            <person name="Proctor R.H."/>
            <person name="McCormick S.P."/>
            <person name="Kim H.S."/>
            <person name="Cardoza R.E."/>
            <person name="Stanley A.M."/>
            <person name="Lindo L."/>
            <person name="Kelly A."/>
            <person name="Brown D.W."/>
            <person name="Lee T."/>
            <person name="Vaughan M.M."/>
            <person name="Alexander N.J."/>
            <person name="Busman M."/>
            <person name="Gutierrez S."/>
        </authorList>
    </citation>
    <scope>NUCLEOTIDE SEQUENCE [LARGE SCALE GENOMIC DNA]</scope>
    <source>
        <strain evidence="1 2">NRRL 3299</strain>
    </source>
</reference>
<protein>
    <submittedName>
        <fullName evidence="1">Uncharacterized protein</fullName>
    </submittedName>
</protein>
<sequence>MDHPSQHIVRAHFSEPEPLFSFTDIDRRRTYAQQLEIYIQTLFDDFHLRTEHVAAILLVAIHHMAPGGVLAPKLARCSTAKRLCEAHYMLHLNPSNFVDRAWAPALPETLDLRPDNDDENNDDDVDAFLRAYDYDYFFRTDTDLQDYPQDIDEEAKCRKRDGDVCVVTGKANPKIFWFFPSTLNDTVRNNDMTGNLAGTGGTITGVLLTTIRRPNPFCSRRKLGGSHKAWNMLCIDPALYKPLTSGLCAFKHYGDSKLDDGVDSANPLIWGAIGNT</sequence>